<organism evidence="2 3">
    <name type="scientific">Phytohabitans flavus</name>
    <dbReference type="NCBI Taxonomy" id="1076124"/>
    <lineage>
        <taxon>Bacteria</taxon>
        <taxon>Bacillati</taxon>
        <taxon>Actinomycetota</taxon>
        <taxon>Actinomycetes</taxon>
        <taxon>Micromonosporales</taxon>
        <taxon>Micromonosporaceae</taxon>
    </lineage>
</organism>
<dbReference type="RefSeq" id="WP_173037294.1">
    <property type="nucleotide sequence ID" value="NZ_AP022870.1"/>
</dbReference>
<reference evidence="2 3" key="2">
    <citation type="submission" date="2020-03" db="EMBL/GenBank/DDBJ databases">
        <authorList>
            <person name="Ichikawa N."/>
            <person name="Kimura A."/>
            <person name="Kitahashi Y."/>
            <person name="Uohara A."/>
        </authorList>
    </citation>
    <scope>NUCLEOTIDE SEQUENCE [LARGE SCALE GENOMIC DNA]</scope>
    <source>
        <strain evidence="2 3">NBRC 107702</strain>
    </source>
</reference>
<dbReference type="KEGG" id="pfla:Pflav_039660"/>
<feature type="compositionally biased region" description="Basic and acidic residues" evidence="1">
    <location>
        <begin position="30"/>
        <end position="62"/>
    </location>
</feature>
<sequence length="77" mass="8784">MAKKVQRGAQEDMAGAPMSPAEAETLRPPPSERETDQRRQAARETDQRRQAVRDQRQDEGREPPGPVRVDEQTEELM</sequence>
<dbReference type="AlphaFoldDB" id="A0A6F8XUQ1"/>
<accession>A0A6F8XUQ1</accession>
<dbReference type="Proteomes" id="UP000502508">
    <property type="component" value="Chromosome"/>
</dbReference>
<evidence type="ECO:0000256" key="1">
    <source>
        <dbReference type="SAM" id="MobiDB-lite"/>
    </source>
</evidence>
<evidence type="ECO:0000313" key="3">
    <source>
        <dbReference type="Proteomes" id="UP000502508"/>
    </source>
</evidence>
<dbReference type="EMBL" id="AP022870">
    <property type="protein sequence ID" value="BCB77556.1"/>
    <property type="molecule type" value="Genomic_DNA"/>
</dbReference>
<evidence type="ECO:0000313" key="2">
    <source>
        <dbReference type="EMBL" id="BCB77556.1"/>
    </source>
</evidence>
<reference evidence="2 3" key="1">
    <citation type="submission" date="2020-03" db="EMBL/GenBank/DDBJ databases">
        <title>Whole genome shotgun sequence of Phytohabitans flavus NBRC 107702.</title>
        <authorList>
            <person name="Komaki H."/>
            <person name="Tamura T."/>
        </authorList>
    </citation>
    <scope>NUCLEOTIDE SEQUENCE [LARGE SCALE GENOMIC DNA]</scope>
    <source>
        <strain evidence="2 3">NBRC 107702</strain>
    </source>
</reference>
<feature type="region of interest" description="Disordered" evidence="1">
    <location>
        <begin position="1"/>
        <end position="77"/>
    </location>
</feature>
<name>A0A6F8XUQ1_9ACTN</name>
<keyword evidence="3" id="KW-1185">Reference proteome</keyword>
<gene>
    <name evidence="2" type="ORF">Pflav_039660</name>
</gene>
<protein>
    <submittedName>
        <fullName evidence="2">Uncharacterized protein</fullName>
    </submittedName>
</protein>
<proteinExistence type="predicted"/>